<feature type="domain" description="ASCH" evidence="1">
    <location>
        <begin position="33"/>
        <end position="151"/>
    </location>
</feature>
<proteinExistence type="predicted"/>
<accession>A0A6A6GYP6</accession>
<gene>
    <name evidence="2" type="ORF">EV356DRAFT_508065</name>
</gene>
<dbReference type="Pfam" id="PF04266">
    <property type="entry name" value="ASCH"/>
    <property type="match status" value="1"/>
</dbReference>
<dbReference type="InterPro" id="IPR015947">
    <property type="entry name" value="PUA-like_sf"/>
</dbReference>
<dbReference type="AlphaFoldDB" id="A0A6A6GYP6"/>
<dbReference type="PANTHER" id="PTHR39203">
    <property type="entry name" value="CYTOPLASMIC PROTEIN-RELATED"/>
    <property type="match status" value="1"/>
</dbReference>
<keyword evidence="3" id="KW-1185">Reference proteome</keyword>
<reference evidence="2" key="1">
    <citation type="journal article" date="2020" name="Stud. Mycol.">
        <title>101 Dothideomycetes genomes: a test case for predicting lifestyles and emergence of pathogens.</title>
        <authorList>
            <person name="Haridas S."/>
            <person name="Albert R."/>
            <person name="Binder M."/>
            <person name="Bloem J."/>
            <person name="Labutti K."/>
            <person name="Salamov A."/>
            <person name="Andreopoulos B."/>
            <person name="Baker S."/>
            <person name="Barry K."/>
            <person name="Bills G."/>
            <person name="Bluhm B."/>
            <person name="Cannon C."/>
            <person name="Castanera R."/>
            <person name="Culley D."/>
            <person name="Daum C."/>
            <person name="Ezra D."/>
            <person name="Gonzalez J."/>
            <person name="Henrissat B."/>
            <person name="Kuo A."/>
            <person name="Liang C."/>
            <person name="Lipzen A."/>
            <person name="Lutzoni F."/>
            <person name="Magnuson J."/>
            <person name="Mondo S."/>
            <person name="Nolan M."/>
            <person name="Ohm R."/>
            <person name="Pangilinan J."/>
            <person name="Park H.-J."/>
            <person name="Ramirez L."/>
            <person name="Alfaro M."/>
            <person name="Sun H."/>
            <person name="Tritt A."/>
            <person name="Yoshinaga Y."/>
            <person name="Zwiers L.-H."/>
            <person name="Turgeon B."/>
            <person name="Goodwin S."/>
            <person name="Spatafora J."/>
            <person name="Crous P."/>
            <person name="Grigoriev I."/>
        </authorList>
    </citation>
    <scope>NUCLEOTIDE SEQUENCE</scope>
    <source>
        <strain evidence="2">Tuck. ex Michener</strain>
    </source>
</reference>
<dbReference type="EMBL" id="ML991834">
    <property type="protein sequence ID" value="KAF2230934.1"/>
    <property type="molecule type" value="Genomic_DNA"/>
</dbReference>
<dbReference type="InterPro" id="IPR007374">
    <property type="entry name" value="ASCH_domain"/>
</dbReference>
<dbReference type="SMART" id="SM01022">
    <property type="entry name" value="ASCH"/>
    <property type="match status" value="1"/>
</dbReference>
<dbReference type="PANTHER" id="PTHR39203:SF1">
    <property type="entry name" value="CYTOPLASMIC PROTEIN"/>
    <property type="match status" value="1"/>
</dbReference>
<name>A0A6A6GYP6_VIRVR</name>
<evidence type="ECO:0000259" key="1">
    <source>
        <dbReference type="SMART" id="SM01022"/>
    </source>
</evidence>
<dbReference type="Gene3D" id="3.10.400.10">
    <property type="entry name" value="Sulfate adenylyltransferase"/>
    <property type="match status" value="1"/>
</dbReference>
<evidence type="ECO:0000313" key="3">
    <source>
        <dbReference type="Proteomes" id="UP000800092"/>
    </source>
</evidence>
<protein>
    <submittedName>
        <fullName evidence="2">PUA-like protein</fullName>
    </submittedName>
</protein>
<sequence length="165" mass="18829">MSRFPLEGPEIVAFMKSVSQYLGREFPKPKDVFDFGEDKPHVSDELLSLAIQGKKTATTSWPVPSPRHWDVGDLSIILNGAGKPSALMRTTELKTCKFRDVDEDFGLAEGEGTFEQYRKNHFYWYGRYGERNGEVFGEDSVVLCERFEILYPSKPGEEHTVDNKE</sequence>
<evidence type="ECO:0000313" key="2">
    <source>
        <dbReference type="EMBL" id="KAF2230934.1"/>
    </source>
</evidence>
<dbReference type="OrthoDB" id="5511151at2759"/>
<organism evidence="2 3">
    <name type="scientific">Viridothelium virens</name>
    <name type="common">Speckled blister lichen</name>
    <name type="synonym">Trypethelium virens</name>
    <dbReference type="NCBI Taxonomy" id="1048519"/>
    <lineage>
        <taxon>Eukaryota</taxon>
        <taxon>Fungi</taxon>
        <taxon>Dikarya</taxon>
        <taxon>Ascomycota</taxon>
        <taxon>Pezizomycotina</taxon>
        <taxon>Dothideomycetes</taxon>
        <taxon>Dothideomycetes incertae sedis</taxon>
        <taxon>Trypetheliales</taxon>
        <taxon>Trypetheliaceae</taxon>
        <taxon>Viridothelium</taxon>
    </lineage>
</organism>
<dbReference type="InterPro" id="IPR009326">
    <property type="entry name" value="DUF984"/>
</dbReference>
<dbReference type="SUPFAM" id="SSF88697">
    <property type="entry name" value="PUA domain-like"/>
    <property type="match status" value="1"/>
</dbReference>
<dbReference type="Proteomes" id="UP000800092">
    <property type="component" value="Unassembled WGS sequence"/>
</dbReference>